<dbReference type="InterPro" id="IPR029058">
    <property type="entry name" value="AB_hydrolase_fold"/>
</dbReference>
<dbReference type="Proteomes" id="UP001569151">
    <property type="component" value="Unassembled WGS sequence"/>
</dbReference>
<comment type="caution">
    <text evidence="1">The sequence shown here is derived from an EMBL/GenBank/DDBJ whole genome shotgun (WGS) entry which is preliminary data.</text>
</comment>
<gene>
    <name evidence="1" type="ORF">ACED39_08840</name>
</gene>
<evidence type="ECO:0008006" key="3">
    <source>
        <dbReference type="Google" id="ProtNLM"/>
    </source>
</evidence>
<organism evidence="1 2">
    <name type="scientific">Vibrio bivalvicida</name>
    <dbReference type="NCBI Taxonomy" id="1276888"/>
    <lineage>
        <taxon>Bacteria</taxon>
        <taxon>Pseudomonadati</taxon>
        <taxon>Pseudomonadota</taxon>
        <taxon>Gammaproteobacteria</taxon>
        <taxon>Vibrionales</taxon>
        <taxon>Vibrionaceae</taxon>
        <taxon>Vibrio</taxon>
        <taxon>Vibrio oreintalis group</taxon>
    </lineage>
</organism>
<dbReference type="Gene3D" id="3.40.50.1820">
    <property type="entry name" value="alpha/beta hydrolase"/>
    <property type="match status" value="1"/>
</dbReference>
<dbReference type="RefSeq" id="WP_371718059.1">
    <property type="nucleotide sequence ID" value="NZ_JBGOOF010000006.1"/>
</dbReference>
<evidence type="ECO:0000313" key="2">
    <source>
        <dbReference type="Proteomes" id="UP001569151"/>
    </source>
</evidence>
<dbReference type="PROSITE" id="PS51257">
    <property type="entry name" value="PROKAR_LIPOPROTEIN"/>
    <property type="match status" value="1"/>
</dbReference>
<evidence type="ECO:0000313" key="1">
    <source>
        <dbReference type="EMBL" id="MEZ8208883.1"/>
    </source>
</evidence>
<protein>
    <recommendedName>
        <fullName evidence="3">Lipase</fullName>
    </recommendedName>
</protein>
<sequence length="459" mass="49789">MRVFHSLTFAVSAIALLGGCNSEESTSENIAVEVPFSLSSIPMPNDGYGYDPDGTISLPGEPFSPNTYSTNAEYDAYYQSFETSFAAVDGWGLCVEPIEIPISSVGSGQVLSIEPTSLQGNVLLIEGTTRQEVPNTKLSSDGRKLIIECGAALQPGTEYFIAVSNGVMTTEGAPLQSSPAFEQLLSADPNELDEQQRFLQQKTKHAVSAYGDLGKPHQVVYASTFTTQNSYSIIDKMITRTLDDTPFIDLRIVKHEIKGDGLSKHVFVSAKLQTNNYLPFTQQISDGEGCALDRFDPIASCPSMYKWMTGTNGEMLTEKTLNQDNVEIATYNDSSAVIDVDFYLPYKDSGINQTSTPSGAVDFIQDTNHPVIMFNHGIGGDKSAASLMATDYVTGLVSSNNFLVAAIDMPYHGSRIVQDINGSPISAAIDKSYFINITSPLALRTNLLQTVSDFVGYRH</sequence>
<name>A0ABV4MH32_9VIBR</name>
<dbReference type="EMBL" id="JBGOOS010000009">
    <property type="protein sequence ID" value="MEZ8208883.1"/>
    <property type="molecule type" value="Genomic_DNA"/>
</dbReference>
<proteinExistence type="predicted"/>
<keyword evidence="2" id="KW-1185">Reference proteome</keyword>
<reference evidence="1 2" key="1">
    <citation type="submission" date="2024-06" db="EMBL/GenBank/DDBJ databases">
        <authorList>
            <person name="Steensen K."/>
            <person name="Seneca J."/>
            <person name="Bartlau N."/>
            <person name="Yu A.X."/>
            <person name="Polz M.F."/>
        </authorList>
    </citation>
    <scope>NUCLEOTIDE SEQUENCE [LARGE SCALE GENOMIC DNA]</scope>
    <source>
        <strain evidence="1 2">1F146</strain>
    </source>
</reference>
<accession>A0ABV4MH32</accession>